<dbReference type="GO" id="GO:1990904">
    <property type="term" value="C:ribonucleoprotein complex"/>
    <property type="evidence" value="ECO:0007669"/>
    <property type="project" value="UniProtKB-KW"/>
</dbReference>
<proteinExistence type="inferred from homology"/>
<evidence type="ECO:0008006" key="7">
    <source>
        <dbReference type="Google" id="ProtNLM"/>
    </source>
</evidence>
<dbReference type="Pfam" id="PF00281">
    <property type="entry name" value="Ribosomal_L5"/>
    <property type="match status" value="1"/>
</dbReference>
<dbReference type="AlphaFoldDB" id="X0VXE6"/>
<dbReference type="Pfam" id="PF00673">
    <property type="entry name" value="Ribosomal_L5_C"/>
    <property type="match status" value="1"/>
</dbReference>
<dbReference type="InterPro" id="IPR031309">
    <property type="entry name" value="Ribosomal_uL5_C"/>
</dbReference>
<dbReference type="InterPro" id="IPR002132">
    <property type="entry name" value="Ribosomal_uL5"/>
</dbReference>
<feature type="domain" description="Large ribosomal subunit protein uL5 N-terminal" evidence="4">
    <location>
        <begin position="24"/>
        <end position="79"/>
    </location>
</feature>
<dbReference type="GO" id="GO:0003735">
    <property type="term" value="F:structural constituent of ribosome"/>
    <property type="evidence" value="ECO:0007669"/>
    <property type="project" value="InterPro"/>
</dbReference>
<accession>X0VXE6</accession>
<keyword evidence="2" id="KW-0689">Ribosomal protein</keyword>
<feature type="domain" description="Large ribosomal subunit protein uL5 C-terminal" evidence="5">
    <location>
        <begin position="84"/>
        <end position="176"/>
    </location>
</feature>
<evidence type="ECO:0000256" key="1">
    <source>
        <dbReference type="ARBA" id="ARBA00008553"/>
    </source>
</evidence>
<dbReference type="NCBIfam" id="NF000585">
    <property type="entry name" value="PRK00010.1"/>
    <property type="match status" value="1"/>
</dbReference>
<dbReference type="FunFam" id="3.30.1440.10:FF:000001">
    <property type="entry name" value="50S ribosomal protein L5"/>
    <property type="match status" value="1"/>
</dbReference>
<dbReference type="InterPro" id="IPR022803">
    <property type="entry name" value="Ribosomal_uL5_dom_sf"/>
</dbReference>
<evidence type="ECO:0000313" key="6">
    <source>
        <dbReference type="EMBL" id="GAG22955.1"/>
    </source>
</evidence>
<dbReference type="Gene3D" id="3.30.1440.10">
    <property type="match status" value="1"/>
</dbReference>
<sequence>MRLKELYKKQIIPKMREKFGYKNDLAVPKLDKVVVNVGFGRHIKEKDYIGKIESSLARITGQKPVLTKAKKSISAFKVRQGMIIGAMVNLRGQRMYDFVEKLIQVSFPRVRDFRGINKKQVDQEGNLTVGFREHLAFPEIKADEVDNVHGLEVTVVTTAKIREEGLELLKLMGFPFKREENEKKQRDTNVKS</sequence>
<dbReference type="PANTHER" id="PTHR11994">
    <property type="entry name" value="60S RIBOSOMAL PROTEIN L11-RELATED"/>
    <property type="match status" value="1"/>
</dbReference>
<dbReference type="InterPro" id="IPR020929">
    <property type="entry name" value="Ribosomal_uL5_CS"/>
</dbReference>
<dbReference type="EMBL" id="BARS01030535">
    <property type="protein sequence ID" value="GAG22955.1"/>
    <property type="molecule type" value="Genomic_DNA"/>
</dbReference>
<dbReference type="PROSITE" id="PS00358">
    <property type="entry name" value="RIBOSOMAL_L5"/>
    <property type="match status" value="1"/>
</dbReference>
<evidence type="ECO:0000256" key="2">
    <source>
        <dbReference type="ARBA" id="ARBA00022980"/>
    </source>
</evidence>
<evidence type="ECO:0000259" key="5">
    <source>
        <dbReference type="Pfam" id="PF00673"/>
    </source>
</evidence>
<dbReference type="SUPFAM" id="SSF55282">
    <property type="entry name" value="RL5-like"/>
    <property type="match status" value="1"/>
</dbReference>
<dbReference type="PIRSF" id="PIRSF002161">
    <property type="entry name" value="Ribosomal_L5"/>
    <property type="match status" value="1"/>
</dbReference>
<comment type="similarity">
    <text evidence="1">Belongs to the universal ribosomal protein uL5 family.</text>
</comment>
<name>X0VXE6_9ZZZZ</name>
<dbReference type="HAMAP" id="MF_01333_B">
    <property type="entry name" value="Ribosomal_uL5_B"/>
    <property type="match status" value="1"/>
</dbReference>
<reference evidence="6" key="1">
    <citation type="journal article" date="2014" name="Front. Microbiol.">
        <title>High frequency of phylogenetically diverse reductive dehalogenase-homologous genes in deep subseafloor sedimentary metagenomes.</title>
        <authorList>
            <person name="Kawai M."/>
            <person name="Futagami T."/>
            <person name="Toyoda A."/>
            <person name="Takaki Y."/>
            <person name="Nishi S."/>
            <person name="Hori S."/>
            <person name="Arai W."/>
            <person name="Tsubouchi T."/>
            <person name="Morono Y."/>
            <person name="Uchiyama I."/>
            <person name="Ito T."/>
            <person name="Fujiyama A."/>
            <person name="Inagaki F."/>
            <person name="Takami H."/>
        </authorList>
    </citation>
    <scope>NUCLEOTIDE SEQUENCE</scope>
    <source>
        <strain evidence="6">Expedition CK06-06</strain>
    </source>
</reference>
<dbReference type="InterPro" id="IPR020930">
    <property type="entry name" value="Ribosomal_uL5_bac-type"/>
</dbReference>
<keyword evidence="3" id="KW-0687">Ribonucleoprotein</keyword>
<comment type="caution">
    <text evidence="6">The sequence shown here is derived from an EMBL/GenBank/DDBJ whole genome shotgun (WGS) entry which is preliminary data.</text>
</comment>
<evidence type="ECO:0000259" key="4">
    <source>
        <dbReference type="Pfam" id="PF00281"/>
    </source>
</evidence>
<dbReference type="InterPro" id="IPR031310">
    <property type="entry name" value="Ribosomal_uL5_N"/>
</dbReference>
<feature type="non-terminal residue" evidence="6">
    <location>
        <position position="192"/>
    </location>
</feature>
<dbReference type="GO" id="GO:0006412">
    <property type="term" value="P:translation"/>
    <property type="evidence" value="ECO:0007669"/>
    <property type="project" value="InterPro"/>
</dbReference>
<protein>
    <recommendedName>
        <fullName evidence="7">50S ribosomal protein L5</fullName>
    </recommendedName>
</protein>
<organism evidence="6">
    <name type="scientific">marine sediment metagenome</name>
    <dbReference type="NCBI Taxonomy" id="412755"/>
    <lineage>
        <taxon>unclassified sequences</taxon>
        <taxon>metagenomes</taxon>
        <taxon>ecological metagenomes</taxon>
    </lineage>
</organism>
<gene>
    <name evidence="6" type="ORF">S01H1_47624</name>
</gene>
<evidence type="ECO:0000256" key="3">
    <source>
        <dbReference type="ARBA" id="ARBA00023274"/>
    </source>
</evidence>
<dbReference type="GO" id="GO:0005840">
    <property type="term" value="C:ribosome"/>
    <property type="evidence" value="ECO:0007669"/>
    <property type="project" value="UniProtKB-KW"/>
</dbReference>